<dbReference type="PIRSF" id="PIRSF000538">
    <property type="entry name" value="GlpK"/>
    <property type="match status" value="1"/>
</dbReference>
<keyword evidence="2" id="KW-0808">Transferase</keyword>
<organism evidence="6 7">
    <name type="scientific">marine gamma proteobacterium HTCC2143</name>
    <dbReference type="NCBI Taxonomy" id="247633"/>
    <lineage>
        <taxon>Bacteria</taxon>
        <taxon>Pseudomonadati</taxon>
        <taxon>Pseudomonadota</taxon>
        <taxon>Gammaproteobacteria</taxon>
        <taxon>Cellvibrionales</taxon>
        <taxon>Spongiibacteraceae</taxon>
        <taxon>BD1-7 clade</taxon>
    </lineage>
</organism>
<dbReference type="SUPFAM" id="SSF53067">
    <property type="entry name" value="Actin-like ATPase domain"/>
    <property type="match status" value="2"/>
</dbReference>
<dbReference type="AlphaFoldDB" id="A0YFH1"/>
<dbReference type="STRING" id="247633.GP2143_09275"/>
<dbReference type="InterPro" id="IPR050406">
    <property type="entry name" value="FGGY_Carb_Kinase"/>
</dbReference>
<evidence type="ECO:0000259" key="4">
    <source>
        <dbReference type="Pfam" id="PF00370"/>
    </source>
</evidence>
<comment type="similarity">
    <text evidence="1">Belongs to the FGGY kinase family.</text>
</comment>
<dbReference type="Gene3D" id="3.30.420.40">
    <property type="match status" value="2"/>
</dbReference>
<feature type="domain" description="Carbohydrate kinase FGGY N-terminal" evidence="4">
    <location>
        <begin position="11"/>
        <end position="259"/>
    </location>
</feature>
<dbReference type="InterPro" id="IPR018485">
    <property type="entry name" value="FGGY_C"/>
</dbReference>
<dbReference type="EMBL" id="AAVT01000008">
    <property type="protein sequence ID" value="EAW30385.1"/>
    <property type="molecule type" value="Genomic_DNA"/>
</dbReference>
<protein>
    <submittedName>
        <fullName evidence="6">Probable carbohydrate kinase</fullName>
    </submittedName>
</protein>
<dbReference type="PANTHER" id="PTHR43095">
    <property type="entry name" value="SUGAR KINASE"/>
    <property type="match status" value="1"/>
</dbReference>
<dbReference type="CDD" id="cd07779">
    <property type="entry name" value="ASKHA_NBD_FGGY_YgcE-like"/>
    <property type="match status" value="1"/>
</dbReference>
<dbReference type="Pfam" id="PF00370">
    <property type="entry name" value="FGGY_N"/>
    <property type="match status" value="1"/>
</dbReference>
<evidence type="ECO:0000256" key="1">
    <source>
        <dbReference type="ARBA" id="ARBA00009156"/>
    </source>
</evidence>
<dbReference type="GO" id="GO:0016301">
    <property type="term" value="F:kinase activity"/>
    <property type="evidence" value="ECO:0007669"/>
    <property type="project" value="UniProtKB-KW"/>
</dbReference>
<evidence type="ECO:0000259" key="5">
    <source>
        <dbReference type="Pfam" id="PF02782"/>
    </source>
</evidence>
<evidence type="ECO:0000256" key="3">
    <source>
        <dbReference type="ARBA" id="ARBA00022777"/>
    </source>
</evidence>
<keyword evidence="7" id="KW-1185">Reference proteome</keyword>
<evidence type="ECO:0000313" key="6">
    <source>
        <dbReference type="EMBL" id="EAW30385.1"/>
    </source>
</evidence>
<accession>A0YFH1</accession>
<dbReference type="InterPro" id="IPR018484">
    <property type="entry name" value="FGGY_N"/>
</dbReference>
<keyword evidence="3 6" id="KW-0418">Kinase</keyword>
<evidence type="ECO:0000256" key="2">
    <source>
        <dbReference type="ARBA" id="ARBA00022679"/>
    </source>
</evidence>
<proteinExistence type="inferred from homology"/>
<reference evidence="6 7" key="1">
    <citation type="journal article" date="2010" name="J. Bacteriol.">
        <title>Genome sequence of the oligotrophic marine Gammaproteobacterium HTCC2143, isolated from the Oregon Coast.</title>
        <authorList>
            <person name="Oh H.M."/>
            <person name="Kang I."/>
            <person name="Ferriera S."/>
            <person name="Giovannoni S.J."/>
            <person name="Cho J.C."/>
        </authorList>
    </citation>
    <scope>NUCLEOTIDE SEQUENCE [LARGE SCALE GENOMIC DNA]</scope>
    <source>
        <strain evidence="6 7">HTCC2143</strain>
    </source>
</reference>
<dbReference type="InterPro" id="IPR043129">
    <property type="entry name" value="ATPase_NBD"/>
</dbReference>
<comment type="caution">
    <text evidence="6">The sequence shown here is derived from an EMBL/GenBank/DDBJ whole genome shotgun (WGS) entry which is preliminary data.</text>
</comment>
<dbReference type="Proteomes" id="UP000004931">
    <property type="component" value="Unassembled WGS sequence"/>
</dbReference>
<name>A0YFH1_9GAMM</name>
<evidence type="ECO:0000313" key="7">
    <source>
        <dbReference type="Proteomes" id="UP000004931"/>
    </source>
</evidence>
<gene>
    <name evidence="6" type="ORF">GP2143_09275</name>
</gene>
<dbReference type="eggNOG" id="COG1070">
    <property type="taxonomic scope" value="Bacteria"/>
</dbReference>
<dbReference type="InterPro" id="IPR000577">
    <property type="entry name" value="Carb_kinase_FGGY"/>
</dbReference>
<dbReference type="PANTHER" id="PTHR43095:SF5">
    <property type="entry name" value="XYLULOSE KINASE"/>
    <property type="match status" value="1"/>
</dbReference>
<dbReference type="Pfam" id="PF02782">
    <property type="entry name" value="FGGY_C"/>
    <property type="match status" value="1"/>
</dbReference>
<dbReference type="GO" id="GO:0005975">
    <property type="term" value="P:carbohydrate metabolic process"/>
    <property type="evidence" value="ECO:0007669"/>
    <property type="project" value="InterPro"/>
</dbReference>
<feature type="domain" description="Carbohydrate kinase FGGY C-terminal" evidence="5">
    <location>
        <begin position="269"/>
        <end position="461"/>
    </location>
</feature>
<sequence>MEMQSMPQAEYLLVIDNGTQSVRAMVFDQCGEVVAKSKVDIEPYKSPEPGWAEQDLDYFWQSLCKACQALWPMLDFPPEQIKGVSITTQRATVAVLDDKGKPLRPAFIWLDQRRVDTKAPLGLLFSALTTVIGAKNAIDDFHAECKANWMVQNEPELWQKVDKYLLLSGYQVHKLTGLYHDAVASQVGYVPFDFKKQCWAEDNDWKWQVTPIKATMLPKLFPAGAEMGYITSQASHETGIPAGTPVIASGSDKACEVLGSGSLAKDIGSLSYGTTATFNLTSSQYKEVFSLRPAYPGVAPGTFNVEVMIPRGYWMVSWFKQQFGQREQQLAEQQNVAAEHLLNQLLSQVPPGSMGLTLQPYWSAADGVGKEAKGAMIGFGDVHTRAHIYRALIEGLTYALREGKELAEKRCRSPIKTLRVSGGGSQSDEVMQISADIFGMPVERPHTYETSGLGAAIAIAVGVGIYPDFGSAVNAMVRVGRRFEPDTKSQQLYNQLYQEVYRKLYRKLRPSYQAIKRITGYPAV</sequence>